<evidence type="ECO:0000259" key="7">
    <source>
        <dbReference type="Pfam" id="PF17681"/>
    </source>
</evidence>
<feature type="domain" description="Gamma tubulin complex component C-terminal" evidence="6">
    <location>
        <begin position="688"/>
        <end position="964"/>
    </location>
</feature>
<organism evidence="8 9">
    <name type="scientific">Nesidiocoris tenuis</name>
    <dbReference type="NCBI Taxonomy" id="355587"/>
    <lineage>
        <taxon>Eukaryota</taxon>
        <taxon>Metazoa</taxon>
        <taxon>Ecdysozoa</taxon>
        <taxon>Arthropoda</taxon>
        <taxon>Hexapoda</taxon>
        <taxon>Insecta</taxon>
        <taxon>Pterygota</taxon>
        <taxon>Neoptera</taxon>
        <taxon>Paraneoptera</taxon>
        <taxon>Hemiptera</taxon>
        <taxon>Heteroptera</taxon>
        <taxon>Panheteroptera</taxon>
        <taxon>Cimicomorpha</taxon>
        <taxon>Miridae</taxon>
        <taxon>Dicyphina</taxon>
        <taxon>Nesidiocoris</taxon>
    </lineage>
</organism>
<keyword evidence="9" id="KW-1185">Reference proteome</keyword>
<evidence type="ECO:0000313" key="9">
    <source>
        <dbReference type="Proteomes" id="UP001307889"/>
    </source>
</evidence>
<dbReference type="InterPro" id="IPR042241">
    <property type="entry name" value="GCP_C_sf"/>
</dbReference>
<evidence type="ECO:0000313" key="8">
    <source>
        <dbReference type="EMBL" id="BET01319.1"/>
    </source>
</evidence>
<dbReference type="PANTHER" id="PTHR19302:SF33">
    <property type="entry name" value="GAMMA-TUBULIN COMPLEX COMPONENT 5"/>
    <property type="match status" value="1"/>
</dbReference>
<proteinExistence type="inferred from homology"/>
<dbReference type="InterPro" id="IPR007259">
    <property type="entry name" value="GCP"/>
</dbReference>
<accession>A0ABN7BAN1</accession>
<keyword evidence="4 5" id="KW-0206">Cytoskeleton</keyword>
<evidence type="ECO:0000256" key="5">
    <source>
        <dbReference type="RuleBase" id="RU363050"/>
    </source>
</evidence>
<name>A0ABN7BAN1_9HEMI</name>
<evidence type="ECO:0000259" key="6">
    <source>
        <dbReference type="Pfam" id="PF04130"/>
    </source>
</evidence>
<dbReference type="InterPro" id="IPR040457">
    <property type="entry name" value="GCP_C"/>
</dbReference>
<evidence type="ECO:0000256" key="2">
    <source>
        <dbReference type="ARBA" id="ARBA00022490"/>
    </source>
</evidence>
<comment type="similarity">
    <text evidence="1 5">Belongs to the TUBGCP family.</text>
</comment>
<dbReference type="CDD" id="cd22572">
    <property type="entry name" value="GCP5_NTD"/>
    <property type="match status" value="1"/>
</dbReference>
<dbReference type="Pfam" id="PF04130">
    <property type="entry name" value="GCP_C_terminal"/>
    <property type="match status" value="1"/>
</dbReference>
<keyword evidence="3 5" id="KW-0493">Microtubule</keyword>
<dbReference type="Proteomes" id="UP001307889">
    <property type="component" value="Chromosome 12"/>
</dbReference>
<sequence>MAYIQETKNLLGEDLRSLIRSISGFENGSPEFAELEDSAWHQVLNTYNTSVNDSDVKTAIGSFVEKFLFHGFNQKAKNLRTLVEFYSNLDYFKKKDDKTIQWSMIHLLLRLSHRPTDAPNDDPPLNIEDLVRSEGVVPGTNFDWSSYLKQGWEKFQLPSDDSSVDWTDDEVESELEEIPKNLETLSLPKVISFPPIPNVLQPPKYRTVQEYEQRSSEIAAELHRWIRSQYQKPWWMVPNYCENITSKHPIANYCRTSTTWKRKRGKIDSAVRIVGDRKIVQVLLYALAGAEGGPSCLFECENGHYTVKPDISVSSLSPGMFGSLVASMFGKCLSSVETLNRFVGKISKKSLLDPTVSHTYQSYATAIRDLINQYWLEISEIESALKSRCGVVTLRVVHDRLRPWLECMEFLSHVHHKVVDPDFEQNEPWTCSLRLLSVLLHEMELIASDRFKKVLLGLFLNCVSPYLLIIGRTIKGLKDPDLKNEFVVYTDSKDNTVKVRNYETLLSELNVPSAEFWDPFVSSSLRAISSVHFITQLNKNSQFSSTDFHPDDLLKDVLSTLGNAISRVAKLEIIEPTDRFCPGACDPKLVSPLLYRLPAGCELTPEQEKIGRIRKKLVSEPFERLYQAENYKTVVETQSDRFMKTLKNAELGLFPVNLMITEVFTSVVSRYREPEGFAYDVLVKDLRLLEHLRIIRRICFVQGLVSFVHTLFEKIMANQQSSCDWTYELRNSILDIYDDEVVERFQCFLTQVSIIDANHPKYVHSALALAKIVYQPDVNLKIVIPDSCMKDYNEIFRFLLQVEWSWYVITKRFLLEIRGIDENPENVTNLRKMSLLRMSLVHLVACLRNYFFTIDEKGFENKIKQLCLEARDLQTIERAHRDFLVECKIRCFLKRKSTCSILVEALLVLCFKCYKLWTLRDRMTKRDVTVLTNEYATMIKRFAVGLQKYERRYSDRLGPHFSHLVNEVFELPGVTSENQEFGELTTRTTSLLRLNVN</sequence>
<dbReference type="InterPro" id="IPR041470">
    <property type="entry name" value="GCP_N"/>
</dbReference>
<dbReference type="EMBL" id="AP028920">
    <property type="protein sequence ID" value="BET01319.1"/>
    <property type="molecule type" value="Genomic_DNA"/>
</dbReference>
<comment type="subcellular location">
    <subcellularLocation>
        <location evidence="5">Cytoplasm</location>
        <location evidence="5">Cytoskeleton</location>
        <location evidence="5">Microtubule organizing center</location>
    </subcellularLocation>
</comment>
<gene>
    <name evidence="8" type="ORF">NTJ_14134</name>
</gene>
<dbReference type="InterPro" id="IPR059169">
    <property type="entry name" value="GCP5_N_ext"/>
</dbReference>
<evidence type="ECO:0000256" key="1">
    <source>
        <dbReference type="ARBA" id="ARBA00010337"/>
    </source>
</evidence>
<keyword evidence="2 5" id="KW-0963">Cytoplasm</keyword>
<dbReference type="Pfam" id="PF17681">
    <property type="entry name" value="GCP_N_terminal"/>
    <property type="match status" value="1"/>
</dbReference>
<dbReference type="PANTHER" id="PTHR19302">
    <property type="entry name" value="GAMMA TUBULIN COMPLEX PROTEIN"/>
    <property type="match status" value="1"/>
</dbReference>
<evidence type="ECO:0000256" key="4">
    <source>
        <dbReference type="ARBA" id="ARBA00023212"/>
    </source>
</evidence>
<evidence type="ECO:0000256" key="3">
    <source>
        <dbReference type="ARBA" id="ARBA00022701"/>
    </source>
</evidence>
<dbReference type="Gene3D" id="1.20.120.1900">
    <property type="entry name" value="Gamma-tubulin complex, C-terminal domain"/>
    <property type="match status" value="1"/>
</dbReference>
<feature type="domain" description="Gamma tubulin complex component protein N-terminal" evidence="7">
    <location>
        <begin position="281"/>
        <end position="498"/>
    </location>
</feature>
<reference evidence="8 9" key="1">
    <citation type="submission" date="2023-09" db="EMBL/GenBank/DDBJ databases">
        <title>Nesidiocoris tenuis whole genome shotgun sequence.</title>
        <authorList>
            <person name="Shibata T."/>
            <person name="Shimoda M."/>
            <person name="Kobayashi T."/>
            <person name="Uehara T."/>
        </authorList>
    </citation>
    <scope>NUCLEOTIDE SEQUENCE [LARGE SCALE GENOMIC DNA]</scope>
    <source>
        <strain evidence="8 9">Japan</strain>
    </source>
</reference>
<protein>
    <recommendedName>
        <fullName evidence="5">Gamma-tubulin complex component</fullName>
    </recommendedName>
</protein>